<sequence>MELRVATILLSRFSTHLNLRLMMESRRHATVVVSLLMQHLTRVKTQGEEEMSDIQRQLRQLKDQGLAVMFLTARASKKQSQSPVDLDSYEPFWLGSQGPDESVVESVVKERRKWSPKEDKILIGAWLNTSKDAVVSNEQKAGAFWRRIVDYYNASPQLVGTIPREVGQCKQRWASINEQVSKFVGCYDAALREQRSEYLKMSSSSSDEVEERLNEIFDDILEDTYNDIVEAKTSKQRKQAYIERNREAGHNRLWDDYFTEDSTFSTHLFRRRFRMNKDLFLRLVHGLSENVPFFRQRRDVTGRFGLSPLQKCTPAIRLLAYGTAADTVDEYLRLGESTALSCLHHFTDGIIQLFGDEYLRRATPEDLQRLLDMGDKRGFPGMWKNCPTAWKGQYARGSGKPTIVLEAVASQDLWIWHAFFGSPGPKAELFARIQEATRKDVERAFGVLQARFAIVKNPALSLDKEKIGNIMRVCIILHNMIVENERDGYIRYDLYEFEEGDNSRSSRVDTERPTNIHNLLGTRDDVHDKRLHQQLKNDLIENIWNKFGD</sequence>
<organism evidence="2 3">
    <name type="scientific">Brassica oleracea var. oleracea</name>
    <dbReference type="NCBI Taxonomy" id="109376"/>
    <lineage>
        <taxon>Eukaryota</taxon>
        <taxon>Viridiplantae</taxon>
        <taxon>Streptophyta</taxon>
        <taxon>Embryophyta</taxon>
        <taxon>Tracheophyta</taxon>
        <taxon>Spermatophyta</taxon>
        <taxon>Magnoliopsida</taxon>
        <taxon>eudicotyledons</taxon>
        <taxon>Gunneridae</taxon>
        <taxon>Pentapetalae</taxon>
        <taxon>rosids</taxon>
        <taxon>malvids</taxon>
        <taxon>Brassicales</taxon>
        <taxon>Brassicaceae</taxon>
        <taxon>Brassiceae</taxon>
        <taxon>Brassica</taxon>
    </lineage>
</organism>
<reference evidence="2" key="2">
    <citation type="submission" date="2015-03" db="UniProtKB">
        <authorList>
            <consortium name="EnsemblPlants"/>
        </authorList>
    </citation>
    <scope>IDENTIFICATION</scope>
</reference>
<dbReference type="PANTHER" id="PTHR47150">
    <property type="entry name" value="OS12G0169200 PROTEIN"/>
    <property type="match status" value="1"/>
</dbReference>
<evidence type="ECO:0000313" key="2">
    <source>
        <dbReference type="EnsemblPlants" id="Bo8g115610.1"/>
    </source>
</evidence>
<feature type="domain" description="Myb-like" evidence="1">
    <location>
        <begin position="111"/>
        <end position="177"/>
    </location>
</feature>
<dbReference type="Proteomes" id="UP000032141">
    <property type="component" value="Chromosome C8"/>
</dbReference>
<reference evidence="2 3" key="1">
    <citation type="journal article" date="2014" name="Genome Biol.">
        <title>Transcriptome and methylome profiling reveals relics of genome dominance in the mesopolyploid Brassica oleracea.</title>
        <authorList>
            <person name="Parkin I.A."/>
            <person name="Koh C."/>
            <person name="Tang H."/>
            <person name="Robinson S.J."/>
            <person name="Kagale S."/>
            <person name="Clarke W.E."/>
            <person name="Town C.D."/>
            <person name="Nixon J."/>
            <person name="Krishnakumar V."/>
            <person name="Bidwell S.L."/>
            <person name="Denoeud F."/>
            <person name="Belcram H."/>
            <person name="Links M.G."/>
            <person name="Just J."/>
            <person name="Clarke C."/>
            <person name="Bender T."/>
            <person name="Huebert T."/>
            <person name="Mason A.S."/>
            <person name="Pires J.C."/>
            <person name="Barker G."/>
            <person name="Moore J."/>
            <person name="Walley P.G."/>
            <person name="Manoli S."/>
            <person name="Batley J."/>
            <person name="Edwards D."/>
            <person name="Nelson M.N."/>
            <person name="Wang X."/>
            <person name="Paterson A.H."/>
            <person name="King G."/>
            <person name="Bancroft I."/>
            <person name="Chalhoub B."/>
            <person name="Sharpe A.G."/>
        </authorList>
    </citation>
    <scope>NUCLEOTIDE SEQUENCE</scope>
    <source>
        <strain evidence="2 3">cv. TO1000</strain>
    </source>
</reference>
<dbReference type="PANTHER" id="PTHR47150:SF5">
    <property type="entry name" value="OS07G0546750 PROTEIN"/>
    <property type="match status" value="1"/>
</dbReference>
<protein>
    <recommendedName>
        <fullName evidence="1">Myb-like domain-containing protein</fullName>
    </recommendedName>
</protein>
<dbReference type="HOGENOM" id="CLU_012390_5_0_1"/>
<dbReference type="EnsemblPlants" id="Bo8g115610.1">
    <property type="protein sequence ID" value="Bo8g115610.1"/>
    <property type="gene ID" value="Bo8g115610"/>
</dbReference>
<evidence type="ECO:0000313" key="3">
    <source>
        <dbReference type="Proteomes" id="UP000032141"/>
    </source>
</evidence>
<dbReference type="Pfam" id="PF04827">
    <property type="entry name" value="Plant_tran"/>
    <property type="match status" value="2"/>
</dbReference>
<proteinExistence type="predicted"/>
<accession>A0A0D3DZ14</accession>
<keyword evidence="3" id="KW-1185">Reference proteome</keyword>
<evidence type="ECO:0000259" key="1">
    <source>
        <dbReference type="PROSITE" id="PS50090"/>
    </source>
</evidence>
<dbReference type="Gramene" id="Bo8g115610.1">
    <property type="protein sequence ID" value="Bo8g115610.1"/>
    <property type="gene ID" value="Bo8g115610"/>
</dbReference>
<dbReference type="PROSITE" id="PS50090">
    <property type="entry name" value="MYB_LIKE"/>
    <property type="match status" value="1"/>
</dbReference>
<dbReference type="AlphaFoldDB" id="A0A0D3DZ14"/>
<dbReference type="InterPro" id="IPR001005">
    <property type="entry name" value="SANT/Myb"/>
</dbReference>
<name>A0A0D3DZ14_BRAOL</name>
<dbReference type="InterPro" id="IPR006912">
    <property type="entry name" value="Harbinger_derived_prot"/>
</dbReference>